<dbReference type="InterPro" id="IPR043502">
    <property type="entry name" value="DNA/RNA_pol_sf"/>
</dbReference>
<dbReference type="PANTHER" id="PTHR31511:SF12">
    <property type="entry name" value="RHO TERMINATION FACTOR N-TERMINAL DOMAIN-CONTAINING PROTEIN"/>
    <property type="match status" value="1"/>
</dbReference>
<dbReference type="OrthoDB" id="5987425at2759"/>
<organism evidence="1 2">
    <name type="scientific">Paramuricea clavata</name>
    <name type="common">Red gorgonian</name>
    <name type="synonym">Violescent sea-whip</name>
    <dbReference type="NCBI Taxonomy" id="317549"/>
    <lineage>
        <taxon>Eukaryota</taxon>
        <taxon>Metazoa</taxon>
        <taxon>Cnidaria</taxon>
        <taxon>Anthozoa</taxon>
        <taxon>Octocorallia</taxon>
        <taxon>Malacalcyonacea</taxon>
        <taxon>Plexauridae</taxon>
        <taxon>Paramuricea</taxon>
    </lineage>
</organism>
<proteinExistence type="predicted"/>
<dbReference type="InterPro" id="IPR023211">
    <property type="entry name" value="DNA_pol_palm_dom_sf"/>
</dbReference>
<comment type="caution">
    <text evidence="1">The sequence shown here is derived from an EMBL/GenBank/DDBJ whole genome shotgun (WGS) entry which is preliminary data.</text>
</comment>
<evidence type="ECO:0000313" key="1">
    <source>
        <dbReference type="EMBL" id="CAB4029844.1"/>
    </source>
</evidence>
<gene>
    <name evidence="1" type="ORF">PACLA_8A031720</name>
</gene>
<name>A0A6S7JI44_PARCT</name>
<accession>A0A6S7JI44</accession>
<reference evidence="1" key="1">
    <citation type="submission" date="2020-04" db="EMBL/GenBank/DDBJ databases">
        <authorList>
            <person name="Alioto T."/>
            <person name="Alioto T."/>
            <person name="Gomez Garrido J."/>
        </authorList>
    </citation>
    <scope>NUCLEOTIDE SEQUENCE</scope>
    <source>
        <strain evidence="1">A484AB</strain>
    </source>
</reference>
<dbReference type="EMBL" id="CACRXK020016455">
    <property type="protein sequence ID" value="CAB4029844.1"/>
    <property type="molecule type" value="Genomic_DNA"/>
</dbReference>
<keyword evidence="2" id="KW-1185">Reference proteome</keyword>
<evidence type="ECO:0000313" key="2">
    <source>
        <dbReference type="Proteomes" id="UP001152795"/>
    </source>
</evidence>
<dbReference type="PANTHER" id="PTHR31511">
    <property type="entry name" value="PROTEIN CBG23764"/>
    <property type="match status" value="1"/>
</dbReference>
<dbReference type="AlphaFoldDB" id="A0A6S7JI44"/>
<sequence length="203" mass="23210">MRTVARNDFEKNFFKLMNNSVFGKTMENLRKRVDVKLMVDGDKLKKAVASASFVRAKVLSGGLVAVKKVKEVLLLNKPAYIGMSIFDLSKTLMYDFHYNHIRKLYGKRAKLLFTDTDSLMYRLHTEDAYEDAAKFSDKFDTGGYSKDSPFHSVVNKKVIGKMKDEADGVPIREFIGLRSKMYSYEKNNGKGEKTAKRCKEVCN</sequence>
<protein>
    <submittedName>
        <fullName evidence="1">Uncharacterized protein</fullName>
    </submittedName>
</protein>
<dbReference type="Proteomes" id="UP001152795">
    <property type="component" value="Unassembled WGS sequence"/>
</dbReference>
<dbReference type="Gene3D" id="3.90.1600.10">
    <property type="entry name" value="Palm domain of DNA polymerase"/>
    <property type="match status" value="1"/>
</dbReference>
<dbReference type="SUPFAM" id="SSF56672">
    <property type="entry name" value="DNA/RNA polymerases"/>
    <property type="match status" value="1"/>
</dbReference>